<keyword evidence="4 7" id="KW-0574">Periplasm</keyword>
<evidence type="ECO:0000313" key="11">
    <source>
        <dbReference type="Proteomes" id="UP000515733"/>
    </source>
</evidence>
<evidence type="ECO:0000256" key="3">
    <source>
        <dbReference type="ARBA" id="ARBA00022729"/>
    </source>
</evidence>
<evidence type="ECO:0000259" key="9">
    <source>
        <dbReference type="Pfam" id="PF13098"/>
    </source>
</evidence>
<dbReference type="InterPro" id="IPR033954">
    <property type="entry name" value="DiS-bond_Isoase_DsbC/G"/>
</dbReference>
<keyword evidence="6 7" id="KW-0676">Redox-active center</keyword>
<dbReference type="InterPro" id="IPR012336">
    <property type="entry name" value="Thioredoxin-like_fold"/>
</dbReference>
<dbReference type="InterPro" id="IPR018950">
    <property type="entry name" value="DiS-bond_isomerase_DsbC/G_N"/>
</dbReference>
<comment type="subcellular location">
    <subcellularLocation>
        <location evidence="1 7">Periplasm</location>
    </subcellularLocation>
</comment>
<dbReference type="InterPro" id="IPR009094">
    <property type="entry name" value="DiS-bond_isomerase_DsbC/G_N_sf"/>
</dbReference>
<comment type="function">
    <text evidence="7">Required for disulfide bond formation in some periplasmic proteins. Acts by transferring its disulfide bond to other proteins and is reduced in the process.</text>
</comment>
<dbReference type="Gene3D" id="3.40.30.10">
    <property type="entry name" value="Glutaredoxin"/>
    <property type="match status" value="1"/>
</dbReference>
<name>A0A6S6Y1C7_9PROT</name>
<feature type="domain" description="Thioredoxin-like fold" evidence="9">
    <location>
        <begin position="114"/>
        <end position="236"/>
    </location>
</feature>
<evidence type="ECO:0000259" key="8">
    <source>
        <dbReference type="Pfam" id="PF10411"/>
    </source>
</evidence>
<comment type="similarity">
    <text evidence="2 7">Belongs to the thioredoxin family. DsbC subfamily.</text>
</comment>
<evidence type="ECO:0000313" key="10">
    <source>
        <dbReference type="EMBL" id="CAB1368974.1"/>
    </source>
</evidence>
<dbReference type="AlphaFoldDB" id="A0A6S6Y1C7"/>
<evidence type="ECO:0000256" key="6">
    <source>
        <dbReference type="ARBA" id="ARBA00023284"/>
    </source>
</evidence>
<dbReference type="EMBL" id="LR778301">
    <property type="protein sequence ID" value="CAB1368974.1"/>
    <property type="molecule type" value="Genomic_DNA"/>
</dbReference>
<evidence type="ECO:0000256" key="5">
    <source>
        <dbReference type="ARBA" id="ARBA00023157"/>
    </source>
</evidence>
<proteinExistence type="inferred from homology"/>
<gene>
    <name evidence="10" type="ORF">DENOEST_1809</name>
</gene>
<dbReference type="KEGG" id="doe:DENOEST_1809"/>
<reference evidence="10 11" key="1">
    <citation type="submission" date="2020-03" db="EMBL/GenBank/DDBJ databases">
        <authorList>
            <consortium name="Genoscope - CEA"/>
            <person name="William W."/>
        </authorList>
    </citation>
    <scope>NUCLEOTIDE SEQUENCE [LARGE SCALE GENOMIC DNA]</scope>
    <source>
        <strain evidence="11">DSM 16959</strain>
    </source>
</reference>
<evidence type="ECO:0000256" key="7">
    <source>
        <dbReference type="RuleBase" id="RU364038"/>
    </source>
</evidence>
<feature type="signal peptide" evidence="7">
    <location>
        <begin position="1"/>
        <end position="23"/>
    </location>
</feature>
<dbReference type="Proteomes" id="UP000515733">
    <property type="component" value="Chromosome"/>
</dbReference>
<dbReference type="PANTHER" id="PTHR35272:SF3">
    <property type="entry name" value="THIOL:DISULFIDE INTERCHANGE PROTEIN DSBC"/>
    <property type="match status" value="1"/>
</dbReference>
<dbReference type="SUPFAM" id="SSF54423">
    <property type="entry name" value="DsbC/DsbG N-terminal domain-like"/>
    <property type="match status" value="1"/>
</dbReference>
<dbReference type="Pfam" id="PF13098">
    <property type="entry name" value="Thioredoxin_2"/>
    <property type="match status" value="1"/>
</dbReference>
<dbReference type="InterPro" id="IPR051470">
    <property type="entry name" value="Thiol:disulfide_interchange"/>
</dbReference>
<dbReference type="PANTHER" id="PTHR35272">
    <property type="entry name" value="THIOL:DISULFIDE INTERCHANGE PROTEIN DSBC-RELATED"/>
    <property type="match status" value="1"/>
</dbReference>
<dbReference type="Gene3D" id="3.10.450.70">
    <property type="entry name" value="Disulphide bond isomerase, DsbC/G, N-terminal"/>
    <property type="match status" value="1"/>
</dbReference>
<keyword evidence="3 7" id="KW-0732">Signal</keyword>
<dbReference type="RefSeq" id="WP_249040125.1">
    <property type="nucleotide sequence ID" value="NZ_NCXS01000001.1"/>
</dbReference>
<dbReference type="SUPFAM" id="SSF52833">
    <property type="entry name" value="Thioredoxin-like"/>
    <property type="match status" value="1"/>
</dbReference>
<organism evidence="10 11">
    <name type="scientific">Denitratisoma oestradiolicum</name>
    <dbReference type="NCBI Taxonomy" id="311182"/>
    <lineage>
        <taxon>Bacteria</taxon>
        <taxon>Pseudomonadati</taxon>
        <taxon>Pseudomonadota</taxon>
        <taxon>Betaproteobacteria</taxon>
        <taxon>Nitrosomonadales</taxon>
        <taxon>Sterolibacteriaceae</taxon>
        <taxon>Denitratisoma</taxon>
    </lineage>
</organism>
<evidence type="ECO:0000256" key="2">
    <source>
        <dbReference type="ARBA" id="ARBA00009813"/>
    </source>
</evidence>
<dbReference type="Pfam" id="PF10411">
    <property type="entry name" value="DsbC_N"/>
    <property type="match status" value="1"/>
</dbReference>
<evidence type="ECO:0000256" key="1">
    <source>
        <dbReference type="ARBA" id="ARBA00004418"/>
    </source>
</evidence>
<feature type="chain" id="PRO_5028514948" description="Thiol:disulfide interchange protein" evidence="7">
    <location>
        <begin position="24"/>
        <end position="241"/>
    </location>
</feature>
<dbReference type="GO" id="GO:0042597">
    <property type="term" value="C:periplasmic space"/>
    <property type="evidence" value="ECO:0007669"/>
    <property type="project" value="UniProtKB-SubCell"/>
</dbReference>
<evidence type="ECO:0000256" key="4">
    <source>
        <dbReference type="ARBA" id="ARBA00022764"/>
    </source>
</evidence>
<feature type="domain" description="Disulphide bond isomerase DsbC/G N-terminal" evidence="8">
    <location>
        <begin position="23"/>
        <end position="90"/>
    </location>
</feature>
<dbReference type="CDD" id="cd03020">
    <property type="entry name" value="DsbA_DsbC_DsbG"/>
    <property type="match status" value="1"/>
</dbReference>
<dbReference type="InterPro" id="IPR036249">
    <property type="entry name" value="Thioredoxin-like_sf"/>
</dbReference>
<accession>A0A6S6Y1C7</accession>
<keyword evidence="5" id="KW-1015">Disulfide bond</keyword>
<protein>
    <recommendedName>
        <fullName evidence="7">Thiol:disulfide interchange protein</fullName>
    </recommendedName>
</protein>
<sequence>MSIKLPMAVLGLILAVAGSTTVAADESAEALSIRLKEMYPATKIERVQRSEIPSLFEVVMGKNAAYTDATGRYFVFGHLFDMKEQRDLTAERVEKAARVAFGELPLADAIKIVRGKGERVLAVFSDPDCPYCRRLESELDKLDNITLYTFPFPLDGLHPEARDKSIAVWCAANRAQAWAELMKSGKVPSSRKCDHPIERNIQLGQRLGIQGTPTLLSADGRTLPGAAPKERIEQWLLEAGR</sequence>
<keyword evidence="11" id="KW-1185">Reference proteome</keyword>